<dbReference type="InterPro" id="IPR036249">
    <property type="entry name" value="Thioredoxin-like_sf"/>
</dbReference>
<dbReference type="InterPro" id="IPR006504">
    <property type="entry name" value="Tscrpt_reg_Spx/MgsR"/>
</dbReference>
<dbReference type="InterPro" id="IPR006660">
    <property type="entry name" value="Arsenate_reductase-like"/>
</dbReference>
<dbReference type="AlphaFoldDB" id="A0A1H7NSD8"/>
<sequence length="114" mass="13373">MTVLYGIKNCDSVKKAKKWLEQEHIPYQFHDFRSEGFNAELLQTLLKYTELPLLLNKRSTTFRNVDQATKDNLTDEVIKELLIAQPTLIKRPLLQHQHTLLVGFKAEQYQEVFA</sequence>
<dbReference type="OrthoDB" id="9803749at2"/>
<accession>A0A1H7NSD8</accession>
<evidence type="ECO:0000313" key="3">
    <source>
        <dbReference type="EMBL" id="SEL25905.1"/>
    </source>
</evidence>
<evidence type="ECO:0000256" key="1">
    <source>
        <dbReference type="ARBA" id="ARBA00007198"/>
    </source>
</evidence>
<protein>
    <submittedName>
        <fullName evidence="3">Transcriptional regulator, Spx/MgsR family</fullName>
    </submittedName>
</protein>
<comment type="similarity">
    <text evidence="1 2">Belongs to the ArsC family.</text>
</comment>
<reference evidence="4" key="1">
    <citation type="submission" date="2016-10" db="EMBL/GenBank/DDBJ databases">
        <authorList>
            <person name="Varghese N."/>
            <person name="Submissions S."/>
        </authorList>
    </citation>
    <scope>NUCLEOTIDE SEQUENCE [LARGE SCALE GENOMIC DNA]</scope>
    <source>
        <strain evidence="4">CGMCC 1.9127</strain>
    </source>
</reference>
<dbReference type="PROSITE" id="PS51353">
    <property type="entry name" value="ARSC"/>
    <property type="match status" value="1"/>
</dbReference>
<dbReference type="PANTHER" id="PTHR30041:SF8">
    <property type="entry name" value="PROTEIN YFFB"/>
    <property type="match status" value="1"/>
</dbReference>
<dbReference type="EMBL" id="FOBI01000008">
    <property type="protein sequence ID" value="SEL25905.1"/>
    <property type="molecule type" value="Genomic_DNA"/>
</dbReference>
<dbReference type="NCBIfam" id="NF008107">
    <property type="entry name" value="PRK10853.1"/>
    <property type="match status" value="1"/>
</dbReference>
<keyword evidence="4" id="KW-1185">Reference proteome</keyword>
<name>A0A1H7NSD8_9GAMM</name>
<dbReference type="Proteomes" id="UP000199297">
    <property type="component" value="Unassembled WGS sequence"/>
</dbReference>
<dbReference type="Gene3D" id="3.40.30.10">
    <property type="entry name" value="Glutaredoxin"/>
    <property type="match status" value="1"/>
</dbReference>
<evidence type="ECO:0000256" key="2">
    <source>
        <dbReference type="PROSITE-ProRule" id="PRU01282"/>
    </source>
</evidence>
<proteinExistence type="inferred from homology"/>
<dbReference type="RefSeq" id="WP_085285042.1">
    <property type="nucleotide sequence ID" value="NZ_FOBI01000008.1"/>
</dbReference>
<dbReference type="STRING" id="641665.GCA_002104455_03543"/>
<dbReference type="SUPFAM" id="SSF52833">
    <property type="entry name" value="Thioredoxin-like"/>
    <property type="match status" value="1"/>
</dbReference>
<organism evidence="3 4">
    <name type="scientific">Colwellia chukchiensis</name>
    <dbReference type="NCBI Taxonomy" id="641665"/>
    <lineage>
        <taxon>Bacteria</taxon>
        <taxon>Pseudomonadati</taxon>
        <taxon>Pseudomonadota</taxon>
        <taxon>Gammaproteobacteria</taxon>
        <taxon>Alteromonadales</taxon>
        <taxon>Colwelliaceae</taxon>
        <taxon>Colwellia</taxon>
    </lineage>
</organism>
<evidence type="ECO:0000313" key="4">
    <source>
        <dbReference type="Proteomes" id="UP000199297"/>
    </source>
</evidence>
<dbReference type="NCBIfam" id="TIGR01617">
    <property type="entry name" value="arsC_related"/>
    <property type="match status" value="1"/>
</dbReference>
<gene>
    <name evidence="3" type="ORF">SAMN05216262_10861</name>
</gene>
<dbReference type="PANTHER" id="PTHR30041">
    <property type="entry name" value="ARSENATE REDUCTASE"/>
    <property type="match status" value="1"/>
</dbReference>
<dbReference type="Pfam" id="PF03960">
    <property type="entry name" value="ArsC"/>
    <property type="match status" value="1"/>
</dbReference>